<feature type="domain" description="HD/PDEase" evidence="13">
    <location>
        <begin position="121"/>
        <end position="228"/>
    </location>
</feature>
<dbReference type="OrthoDB" id="430679at2759"/>
<dbReference type="RefSeq" id="XP_018282587.1">
    <property type="nucleotide sequence ID" value="XM_018424904.1"/>
</dbReference>
<dbReference type="Pfam" id="PF13328">
    <property type="entry name" value="HD_4"/>
    <property type="match status" value="1"/>
</dbReference>
<accession>A0A0J0XYI7</accession>
<keyword evidence="4" id="KW-0464">Manganese</keyword>
<dbReference type="GO" id="GO:0008893">
    <property type="term" value="F:guanosine-3',5'-bis(diphosphate) 3'-diphosphatase activity"/>
    <property type="evidence" value="ECO:0007669"/>
    <property type="project" value="UniProtKB-EC"/>
</dbReference>
<evidence type="ECO:0000256" key="12">
    <source>
        <dbReference type="SAM" id="MobiDB-lite"/>
    </source>
</evidence>
<dbReference type="InterPro" id="IPR003607">
    <property type="entry name" value="HD/PDEase_dom"/>
</dbReference>
<evidence type="ECO:0000259" key="13">
    <source>
        <dbReference type="SMART" id="SM00471"/>
    </source>
</evidence>
<dbReference type="EMBL" id="KQ087178">
    <property type="protein sequence ID" value="KLT46096.1"/>
    <property type="molecule type" value="Genomic_DNA"/>
</dbReference>
<comment type="cofactor">
    <cofactor evidence="1">
        <name>Mn(2+)</name>
        <dbReference type="ChEBI" id="CHEBI:29035"/>
    </cofactor>
</comment>
<dbReference type="Gene3D" id="1.10.3210.10">
    <property type="entry name" value="Hypothetical protein af1432"/>
    <property type="match status" value="1"/>
</dbReference>
<feature type="region of interest" description="Disordered" evidence="12">
    <location>
        <begin position="53"/>
        <end position="83"/>
    </location>
</feature>
<reference evidence="14 15" key="1">
    <citation type="submission" date="2015-03" db="EMBL/GenBank/DDBJ databases">
        <title>Genomics and transcriptomics of the oil-accumulating basidiomycete yeast T. oleaginosus allow insights into substrate utilization and the diverse evolutionary trajectories of mating systems in fungi.</title>
        <authorList>
            <consortium name="DOE Joint Genome Institute"/>
            <person name="Kourist R."/>
            <person name="Kracht O."/>
            <person name="Bracharz F."/>
            <person name="Lipzen A."/>
            <person name="Nolan M."/>
            <person name="Ohm R."/>
            <person name="Grigoriev I."/>
            <person name="Sun S."/>
            <person name="Heitman J."/>
            <person name="Bruck T."/>
            <person name="Nowrousian M."/>
        </authorList>
    </citation>
    <scope>NUCLEOTIDE SEQUENCE [LARGE SCALE GENOMIC DNA]</scope>
    <source>
        <strain evidence="14 15">IBC0246</strain>
    </source>
</reference>
<keyword evidence="15" id="KW-1185">Reference proteome</keyword>
<evidence type="ECO:0000256" key="11">
    <source>
        <dbReference type="ARBA" id="ARBA00047968"/>
    </source>
</evidence>
<dbReference type="EC" id="3.1.7.2" evidence="5"/>
<feature type="compositionally biased region" description="Pro residues" evidence="12">
    <location>
        <begin position="71"/>
        <end position="83"/>
    </location>
</feature>
<evidence type="ECO:0000256" key="10">
    <source>
        <dbReference type="ARBA" id="ARBA00041770"/>
    </source>
</evidence>
<sequence length="314" mass="35389">MRTLCMHGRIEKASDRWATQPSHSPTHSSICCVHAPKNQVSILRPPLPAYHHHRHTTRHEHTTARDQVANTPPPINQTAPPPRDAVHCACRAHDEPPLAVLLRTMDFAAWKHQCQRRKDLDQTPYINHPIAVSNILASCGVNDIHILQAALLHDTVEDTPTTIEEIEDAFGPRVASIVAECTDDVSLSGQERKAEQLRTAHKRSREAQQVKLADKLHNLESIRRSPPVGWGVRRIQAYFMWAKQVTDVCAPANPELSQRLTTLFKTAYTHVDGQYFPCHPEMCGPLTEEEKGRVDSRFATCKSGEEPCPRTLFF</sequence>
<keyword evidence="3" id="KW-0378">Hydrolase</keyword>
<comment type="function">
    <text evidence="6">ppGpp hydrolyzing enzyme involved in starvation response.</text>
</comment>
<comment type="catalytic activity">
    <reaction evidence="11">
        <text>guanosine 3',5'-bis(diphosphate) + H2O = GDP + diphosphate + H(+)</text>
        <dbReference type="Rhea" id="RHEA:14253"/>
        <dbReference type="ChEBI" id="CHEBI:15377"/>
        <dbReference type="ChEBI" id="CHEBI:15378"/>
        <dbReference type="ChEBI" id="CHEBI:33019"/>
        <dbReference type="ChEBI" id="CHEBI:58189"/>
        <dbReference type="ChEBI" id="CHEBI:77828"/>
        <dbReference type="EC" id="3.1.7.2"/>
    </reaction>
</comment>
<dbReference type="Proteomes" id="UP000053611">
    <property type="component" value="Unassembled WGS sequence"/>
</dbReference>
<evidence type="ECO:0000256" key="5">
    <source>
        <dbReference type="ARBA" id="ARBA00024387"/>
    </source>
</evidence>
<dbReference type="FunFam" id="1.10.3210.10:FF:000012">
    <property type="entry name" value="HD domain containing 3"/>
    <property type="match status" value="1"/>
</dbReference>
<organism evidence="14 15">
    <name type="scientific">Cutaneotrichosporon oleaginosum</name>
    <dbReference type="NCBI Taxonomy" id="879819"/>
    <lineage>
        <taxon>Eukaryota</taxon>
        <taxon>Fungi</taxon>
        <taxon>Dikarya</taxon>
        <taxon>Basidiomycota</taxon>
        <taxon>Agaricomycotina</taxon>
        <taxon>Tremellomycetes</taxon>
        <taxon>Trichosporonales</taxon>
        <taxon>Trichosporonaceae</taxon>
        <taxon>Cutaneotrichosporon</taxon>
    </lineage>
</organism>
<evidence type="ECO:0000256" key="6">
    <source>
        <dbReference type="ARBA" id="ARBA00037781"/>
    </source>
</evidence>
<gene>
    <name evidence="14" type="ORF">CC85DRAFT_294646</name>
</gene>
<dbReference type="GO" id="GO:0046872">
    <property type="term" value="F:metal ion binding"/>
    <property type="evidence" value="ECO:0007669"/>
    <property type="project" value="UniProtKB-KW"/>
</dbReference>
<dbReference type="STRING" id="879819.A0A0J0XYI7"/>
<protein>
    <recommendedName>
        <fullName evidence="8">Guanosine-3',5'-bis(diphosphate) 3'-pyrophosphohydrolase MESH1</fullName>
        <ecNumber evidence="5">3.1.7.2</ecNumber>
    </recommendedName>
    <alternativeName>
        <fullName evidence="9">Metazoan SpoT homolog 1</fullName>
    </alternativeName>
    <alternativeName>
        <fullName evidence="10">Penta-phosphate guanosine-3'-pyrophosphohydrolase</fullName>
    </alternativeName>
</protein>
<evidence type="ECO:0000313" key="15">
    <source>
        <dbReference type="Proteomes" id="UP000053611"/>
    </source>
</evidence>
<evidence type="ECO:0000256" key="2">
    <source>
        <dbReference type="ARBA" id="ARBA00022723"/>
    </source>
</evidence>
<name>A0A0J0XYI7_9TREE</name>
<dbReference type="GeneID" id="28985507"/>
<dbReference type="InterPro" id="IPR052194">
    <property type="entry name" value="MESH1"/>
</dbReference>
<evidence type="ECO:0000256" key="8">
    <source>
        <dbReference type="ARBA" id="ARBA00040793"/>
    </source>
</evidence>
<dbReference type="PANTHER" id="PTHR46246">
    <property type="entry name" value="GUANOSINE-3',5'-BIS(DIPHOSPHATE) 3'-PYROPHOSPHOHYDROLASE MESH1"/>
    <property type="match status" value="1"/>
</dbReference>
<dbReference type="CDD" id="cd00077">
    <property type="entry name" value="HDc"/>
    <property type="match status" value="1"/>
</dbReference>
<dbReference type="PANTHER" id="PTHR46246:SF1">
    <property type="entry name" value="GUANOSINE-3',5'-BIS(DIPHOSPHATE) 3'-PYROPHOSPHOHYDROLASE MESH1"/>
    <property type="match status" value="1"/>
</dbReference>
<dbReference type="SUPFAM" id="SSF109604">
    <property type="entry name" value="HD-domain/PDEase-like"/>
    <property type="match status" value="1"/>
</dbReference>
<evidence type="ECO:0000256" key="1">
    <source>
        <dbReference type="ARBA" id="ARBA00001936"/>
    </source>
</evidence>
<dbReference type="SMART" id="SM00471">
    <property type="entry name" value="HDc"/>
    <property type="match status" value="1"/>
</dbReference>
<proteinExistence type="inferred from homology"/>
<evidence type="ECO:0000256" key="4">
    <source>
        <dbReference type="ARBA" id="ARBA00023211"/>
    </source>
</evidence>
<comment type="similarity">
    <text evidence="7">Belongs to the MESH1 family.</text>
</comment>
<keyword evidence="2" id="KW-0479">Metal-binding</keyword>
<evidence type="ECO:0000256" key="9">
    <source>
        <dbReference type="ARBA" id="ARBA00041464"/>
    </source>
</evidence>
<evidence type="ECO:0000256" key="3">
    <source>
        <dbReference type="ARBA" id="ARBA00022801"/>
    </source>
</evidence>
<evidence type="ECO:0000313" key="14">
    <source>
        <dbReference type="EMBL" id="KLT46096.1"/>
    </source>
</evidence>
<evidence type="ECO:0000256" key="7">
    <source>
        <dbReference type="ARBA" id="ARBA00038354"/>
    </source>
</evidence>
<dbReference type="AlphaFoldDB" id="A0A0J0XYI7"/>